<gene>
    <name evidence="2" type="ORF">SXIM_27880</name>
</gene>
<dbReference type="Proteomes" id="UP000034034">
    <property type="component" value="Chromosome"/>
</dbReference>
<dbReference type="STRING" id="408015.SXIM_27880"/>
<dbReference type="KEGG" id="sxi:SXIM_27880"/>
<reference evidence="2" key="1">
    <citation type="submission" date="2019-08" db="EMBL/GenBank/DDBJ databases">
        <title>Complete genome sequence of a mangrove-derived Streptomyces xiamenensis.</title>
        <authorList>
            <person name="Xu J."/>
        </authorList>
    </citation>
    <scope>NUCLEOTIDE SEQUENCE</scope>
    <source>
        <strain evidence="2">318</strain>
    </source>
</reference>
<feature type="domain" description="DUF7848" evidence="1">
    <location>
        <begin position="5"/>
        <end position="74"/>
    </location>
</feature>
<protein>
    <recommendedName>
        <fullName evidence="1">DUF7848 domain-containing protein</fullName>
    </recommendedName>
</protein>
<dbReference type="AlphaFoldDB" id="A0A0F7FW43"/>
<organism evidence="2 3">
    <name type="scientific">Streptomyces xiamenensis</name>
    <dbReference type="NCBI Taxonomy" id="408015"/>
    <lineage>
        <taxon>Bacteria</taxon>
        <taxon>Bacillati</taxon>
        <taxon>Actinomycetota</taxon>
        <taxon>Actinomycetes</taxon>
        <taxon>Kitasatosporales</taxon>
        <taxon>Streptomycetaceae</taxon>
        <taxon>Streptomyces</taxon>
    </lineage>
</organism>
<accession>A0A0F7FW43</accession>
<dbReference type="EMBL" id="CP009922">
    <property type="protein sequence ID" value="AKG44172.1"/>
    <property type="molecule type" value="Genomic_DNA"/>
</dbReference>
<evidence type="ECO:0000259" key="1">
    <source>
        <dbReference type="Pfam" id="PF25232"/>
    </source>
</evidence>
<keyword evidence="3" id="KW-1185">Reference proteome</keyword>
<dbReference type="InterPro" id="IPR057170">
    <property type="entry name" value="DUF7848"/>
</dbReference>
<evidence type="ECO:0000313" key="2">
    <source>
        <dbReference type="EMBL" id="AKG44172.1"/>
    </source>
</evidence>
<name>A0A0F7FW43_9ACTN</name>
<dbReference type="Pfam" id="PF25232">
    <property type="entry name" value="DUF7848"/>
    <property type="match status" value="1"/>
</dbReference>
<dbReference type="PATRIC" id="fig|408015.6.peg.2825"/>
<dbReference type="HOGENOM" id="CLU_2482108_0_0_11"/>
<proteinExistence type="predicted"/>
<evidence type="ECO:0000313" key="3">
    <source>
        <dbReference type="Proteomes" id="UP000034034"/>
    </source>
</evidence>
<sequence length="87" mass="9385">MVAGAAWVLAEQTGEGVPRGIFRTVCLTCGAESGVVRDESVGVERWALTHTGAVPGHRVFRLVSEWFLRVDPGPGNPLLELEREVGE</sequence>